<dbReference type="Proteomes" id="UP001153761">
    <property type="component" value="Plasmid p1"/>
</dbReference>
<geneLocation type="plasmid" evidence="2 3">
    <name>p1</name>
</geneLocation>
<sequence>MPKKQIPIDAIVDLRRRLDQLPPRSPSRRVLVQEIAQLYGISEDTVYRTLREGNGIRPVRRADCDVPRVTPKATLERYCEIIAAIKIRTSNRKGRHLSTVQAIRLLEEDGINTPDGHVTVPVGLLKPTTVNRYLNKWGYDRNTLLRQPPAVRFQAEQSNQCWHFDLSPSDFGLKRTLDHVGYFETQEQTNLFKELKPQIRQGRLIAITGVVGCGKTTTLQRLQLELSSEKDIIISRCLALDKDKVNVGVLMSALFLDLSIEKDAKPPTHPELRERKLLALIQKRRKPIVLFVDEAHDIHHSTLVKIKRLIELVRQSGCTLSVVLLGHPKLKNDLRRPSLEEIGARTNIFSLEGIRGHQVEYIKWLLSECIYDDYLPEDLITDEAIAFLAERLTTPLQIEHYLQRAFEDAYQAATKPVTRDLAEAVLNVGLNDLEPRLIRHGYTSKVLAELLNIRVSEVNSFIHAQLPPGRTQDLRDQMLKMGIPLYASEGS</sequence>
<feature type="domain" description="AAA+ ATPase" evidence="1">
    <location>
        <begin position="201"/>
        <end position="349"/>
    </location>
</feature>
<dbReference type="InterPro" id="IPR003593">
    <property type="entry name" value="AAA+_ATPase"/>
</dbReference>
<dbReference type="EMBL" id="LR882964">
    <property type="protein sequence ID" value="CAD5983553.1"/>
    <property type="molecule type" value="Genomic_DNA"/>
</dbReference>
<dbReference type="InterPro" id="IPR027417">
    <property type="entry name" value="P-loop_NTPase"/>
</dbReference>
<dbReference type="AlphaFoldDB" id="A0AAD1Q5X9"/>
<proteinExistence type="predicted"/>
<evidence type="ECO:0000313" key="2">
    <source>
        <dbReference type="EMBL" id="CAD5983553.1"/>
    </source>
</evidence>
<dbReference type="GO" id="GO:0016887">
    <property type="term" value="F:ATP hydrolysis activity"/>
    <property type="evidence" value="ECO:0007669"/>
    <property type="project" value="InterPro"/>
</dbReference>
<dbReference type="SMART" id="SM00382">
    <property type="entry name" value="AAA"/>
    <property type="match status" value="1"/>
</dbReference>
<dbReference type="PANTHER" id="PTHR35894">
    <property type="entry name" value="GENERAL SECRETION PATHWAY PROTEIN A-RELATED"/>
    <property type="match status" value="1"/>
</dbReference>
<dbReference type="InterPro" id="IPR052026">
    <property type="entry name" value="ExeA_AAA_ATPase_DNA-bind"/>
</dbReference>
<dbReference type="Pfam" id="PF13401">
    <property type="entry name" value="AAA_22"/>
    <property type="match status" value="1"/>
</dbReference>
<organism evidence="2 3">
    <name type="scientific">Planktothrix agardhii</name>
    <name type="common">Oscillatoria agardhii</name>
    <dbReference type="NCBI Taxonomy" id="1160"/>
    <lineage>
        <taxon>Bacteria</taxon>
        <taxon>Bacillati</taxon>
        <taxon>Cyanobacteriota</taxon>
        <taxon>Cyanophyceae</taxon>
        <taxon>Oscillatoriophycideae</taxon>
        <taxon>Oscillatoriales</taxon>
        <taxon>Microcoleaceae</taxon>
        <taxon>Planktothrix</taxon>
    </lineage>
</organism>
<dbReference type="RefSeq" id="WP_254032748.1">
    <property type="nucleotide sequence ID" value="NZ_LR882964.1"/>
</dbReference>
<evidence type="ECO:0000313" key="3">
    <source>
        <dbReference type="Proteomes" id="UP001153761"/>
    </source>
</evidence>
<dbReference type="SUPFAM" id="SSF52540">
    <property type="entry name" value="P-loop containing nucleoside triphosphate hydrolases"/>
    <property type="match status" value="1"/>
</dbReference>
<protein>
    <submittedName>
        <fullName evidence="2">General secretion pathway protein A</fullName>
    </submittedName>
</protein>
<dbReference type="Gene3D" id="3.40.50.300">
    <property type="entry name" value="P-loop containing nucleotide triphosphate hydrolases"/>
    <property type="match status" value="1"/>
</dbReference>
<keyword evidence="2" id="KW-0614">Plasmid</keyword>
<accession>A0AAD1Q5X9</accession>
<name>A0AAD1Q5X9_PLAAG</name>
<evidence type="ECO:0000259" key="1">
    <source>
        <dbReference type="SMART" id="SM00382"/>
    </source>
</evidence>
<gene>
    <name evidence="2" type="primary">exeA</name>
    <name evidence="2" type="ORF">PANO66_04377</name>
</gene>
<dbReference type="PANTHER" id="PTHR35894:SF1">
    <property type="entry name" value="PHOSPHORIBULOKINASE _ URIDINE KINASE FAMILY"/>
    <property type="match status" value="1"/>
</dbReference>
<dbReference type="InterPro" id="IPR049945">
    <property type="entry name" value="AAA_22"/>
</dbReference>
<reference evidence="2" key="1">
    <citation type="submission" date="2020-09" db="EMBL/GenBank/DDBJ databases">
        <authorList>
            <person name="Blom J."/>
        </authorList>
    </citation>
    <scope>NUCLEOTIDE SEQUENCE</scope>
    <source>
        <strain evidence="2">No.66</strain>
        <plasmid evidence="2">p1</plasmid>
    </source>
</reference>